<dbReference type="EMBL" id="CP036261">
    <property type="protein sequence ID" value="QDS87337.1"/>
    <property type="molecule type" value="Genomic_DNA"/>
</dbReference>
<evidence type="ECO:0000313" key="2">
    <source>
        <dbReference type="Proteomes" id="UP000319557"/>
    </source>
</evidence>
<sequence>MWEVEGTPSPHGTSPPGLEQFFRLASYVPPPFPRDAMFVALEWPTRHAVRTAKRACLRGNFRAIPALSRYYDGQSSSLRSLPSEYCDIAT</sequence>
<evidence type="ECO:0000313" key="1">
    <source>
        <dbReference type="EMBL" id="QDS87337.1"/>
    </source>
</evidence>
<name>A0A517LXJ3_9BACT</name>
<reference evidence="1 2" key="1">
    <citation type="submission" date="2019-02" db="EMBL/GenBank/DDBJ databases">
        <title>Deep-cultivation of Planctomycetes and their phenomic and genomic characterization uncovers novel biology.</title>
        <authorList>
            <person name="Wiegand S."/>
            <person name="Jogler M."/>
            <person name="Boedeker C."/>
            <person name="Pinto D."/>
            <person name="Vollmers J."/>
            <person name="Rivas-Marin E."/>
            <person name="Kohn T."/>
            <person name="Peeters S.H."/>
            <person name="Heuer A."/>
            <person name="Rast P."/>
            <person name="Oberbeckmann S."/>
            <person name="Bunk B."/>
            <person name="Jeske O."/>
            <person name="Meyerdierks A."/>
            <person name="Storesund J.E."/>
            <person name="Kallscheuer N."/>
            <person name="Luecker S."/>
            <person name="Lage O.M."/>
            <person name="Pohl T."/>
            <person name="Merkel B.J."/>
            <person name="Hornburger P."/>
            <person name="Mueller R.-W."/>
            <person name="Bruemmer F."/>
            <person name="Labrenz M."/>
            <person name="Spormann A.M."/>
            <person name="Op den Camp H."/>
            <person name="Overmann J."/>
            <person name="Amann R."/>
            <person name="Jetten M.S.M."/>
            <person name="Mascher T."/>
            <person name="Medema M.H."/>
            <person name="Devos D.P."/>
            <person name="Kaster A.-K."/>
            <person name="Ovreas L."/>
            <person name="Rohde M."/>
            <person name="Galperin M.Y."/>
            <person name="Jogler C."/>
        </authorList>
    </citation>
    <scope>NUCLEOTIDE SEQUENCE [LARGE SCALE GENOMIC DNA]</scope>
    <source>
        <strain evidence="1 2">EC9</strain>
    </source>
</reference>
<dbReference type="Proteomes" id="UP000319557">
    <property type="component" value="Chromosome"/>
</dbReference>
<dbReference type="AlphaFoldDB" id="A0A517LXJ3"/>
<proteinExistence type="predicted"/>
<dbReference type="KEGG" id="ruv:EC9_15150"/>
<organism evidence="1 2">
    <name type="scientific">Rosistilla ulvae</name>
    <dbReference type="NCBI Taxonomy" id="1930277"/>
    <lineage>
        <taxon>Bacteria</taxon>
        <taxon>Pseudomonadati</taxon>
        <taxon>Planctomycetota</taxon>
        <taxon>Planctomycetia</taxon>
        <taxon>Pirellulales</taxon>
        <taxon>Pirellulaceae</taxon>
        <taxon>Rosistilla</taxon>
    </lineage>
</organism>
<accession>A0A517LXJ3</accession>
<gene>
    <name evidence="1" type="ORF">EC9_15150</name>
</gene>
<keyword evidence="2" id="KW-1185">Reference proteome</keyword>
<protein>
    <submittedName>
        <fullName evidence="1">Uncharacterized protein</fullName>
    </submittedName>
</protein>